<dbReference type="InterPro" id="IPR051450">
    <property type="entry name" value="Gfo/Idh/MocA_Oxidoreductases"/>
</dbReference>
<reference evidence="3 4" key="1">
    <citation type="journal article" date="2019" name="Int. J. Syst. Evol. Microbiol.">
        <title>The Global Catalogue of Microorganisms (GCM) 10K type strain sequencing project: providing services to taxonomists for standard genome sequencing and annotation.</title>
        <authorList>
            <consortium name="The Broad Institute Genomics Platform"/>
            <consortium name="The Broad Institute Genome Sequencing Center for Infectious Disease"/>
            <person name="Wu L."/>
            <person name="Ma J."/>
        </authorList>
    </citation>
    <scope>NUCLEOTIDE SEQUENCE [LARGE SCALE GENOMIC DNA]</scope>
    <source>
        <strain evidence="3 4">JCM 15089</strain>
    </source>
</reference>
<dbReference type="Gene3D" id="3.40.50.720">
    <property type="entry name" value="NAD(P)-binding Rossmann-like Domain"/>
    <property type="match status" value="1"/>
</dbReference>
<accession>A0ABN1F6K4</accession>
<sequence>MSPIRIVRESGFLKAAVIGAGAFGRHHATKYRGIEGVELVAIADPSPEVRRNAPTTHGVRGVADWRELLGEVDLVSVCSPATTHSTIVRAFLNAGANVMVEKPIATSVEEADDLVTLAAKTGKVLTVGHQERFVFAHTGLLDYNEVPLEVSCWRKGPWTGRGADVSVVLDLMIHDLDLVHQLIPGKVRSVQARGRCEKSLLADDVQAAVMFENGAVARLETSRVAPERSRGMKAVYADGIVEIDFLTRSVTNTTPRALNALDVGDPLGESVTSFVESVRTGTSPLVRPEEARNALATAILVDEAWERSIRSRVRRDVVAVAAAN</sequence>
<gene>
    <name evidence="3" type="ORF">GCM10008942_35040</name>
</gene>
<proteinExistence type="predicted"/>
<dbReference type="Pfam" id="PF22725">
    <property type="entry name" value="GFO_IDH_MocA_C3"/>
    <property type="match status" value="1"/>
</dbReference>
<dbReference type="InterPro" id="IPR000683">
    <property type="entry name" value="Gfo/Idh/MocA-like_OxRdtase_N"/>
</dbReference>
<dbReference type="EMBL" id="BAAADD010000010">
    <property type="protein sequence ID" value="GAA0583121.1"/>
    <property type="molecule type" value="Genomic_DNA"/>
</dbReference>
<evidence type="ECO:0000259" key="1">
    <source>
        <dbReference type="Pfam" id="PF01408"/>
    </source>
</evidence>
<dbReference type="SUPFAM" id="SSF55347">
    <property type="entry name" value="Glyceraldehyde-3-phosphate dehydrogenase-like, C-terminal domain"/>
    <property type="match status" value="1"/>
</dbReference>
<evidence type="ECO:0000259" key="2">
    <source>
        <dbReference type="Pfam" id="PF22725"/>
    </source>
</evidence>
<feature type="domain" description="Gfo/Idh/MocA-like oxidoreductase N-terminal" evidence="1">
    <location>
        <begin position="14"/>
        <end position="129"/>
    </location>
</feature>
<dbReference type="InterPro" id="IPR036291">
    <property type="entry name" value="NAD(P)-bd_dom_sf"/>
</dbReference>
<dbReference type="InterPro" id="IPR055170">
    <property type="entry name" value="GFO_IDH_MocA-like_dom"/>
</dbReference>
<keyword evidence="4" id="KW-1185">Reference proteome</keyword>
<dbReference type="Proteomes" id="UP001499951">
    <property type="component" value="Unassembled WGS sequence"/>
</dbReference>
<comment type="caution">
    <text evidence="3">The sequence shown here is derived from an EMBL/GenBank/DDBJ whole genome shotgun (WGS) entry which is preliminary data.</text>
</comment>
<dbReference type="Pfam" id="PF01408">
    <property type="entry name" value="GFO_IDH_MocA"/>
    <property type="match status" value="1"/>
</dbReference>
<feature type="domain" description="GFO/IDH/MocA-like oxidoreductase" evidence="2">
    <location>
        <begin position="156"/>
        <end position="229"/>
    </location>
</feature>
<protein>
    <submittedName>
        <fullName evidence="3">Gfo/Idh/MocA family oxidoreductase</fullName>
    </submittedName>
</protein>
<dbReference type="SUPFAM" id="SSF51735">
    <property type="entry name" value="NAD(P)-binding Rossmann-fold domains"/>
    <property type="match status" value="1"/>
</dbReference>
<dbReference type="Gene3D" id="3.30.360.10">
    <property type="entry name" value="Dihydrodipicolinate Reductase, domain 2"/>
    <property type="match status" value="1"/>
</dbReference>
<evidence type="ECO:0000313" key="4">
    <source>
        <dbReference type="Proteomes" id="UP001499951"/>
    </source>
</evidence>
<organism evidence="3 4">
    <name type="scientific">Rhizomicrobium electricum</name>
    <dbReference type="NCBI Taxonomy" id="480070"/>
    <lineage>
        <taxon>Bacteria</taxon>
        <taxon>Pseudomonadati</taxon>
        <taxon>Pseudomonadota</taxon>
        <taxon>Alphaproteobacteria</taxon>
        <taxon>Micropepsales</taxon>
        <taxon>Micropepsaceae</taxon>
        <taxon>Rhizomicrobium</taxon>
    </lineage>
</organism>
<dbReference type="PANTHER" id="PTHR43377:SF1">
    <property type="entry name" value="BILIVERDIN REDUCTASE A"/>
    <property type="match status" value="1"/>
</dbReference>
<evidence type="ECO:0000313" key="3">
    <source>
        <dbReference type="EMBL" id="GAA0583121.1"/>
    </source>
</evidence>
<name>A0ABN1F6K4_9PROT</name>
<dbReference type="PANTHER" id="PTHR43377">
    <property type="entry name" value="BILIVERDIN REDUCTASE A"/>
    <property type="match status" value="1"/>
</dbReference>